<evidence type="ECO:0000256" key="2">
    <source>
        <dbReference type="ARBA" id="ARBA00005278"/>
    </source>
</evidence>
<feature type="transmembrane region" description="Helical" evidence="7">
    <location>
        <begin position="409"/>
        <end position="430"/>
    </location>
</feature>
<feature type="transmembrane region" description="Helical" evidence="7">
    <location>
        <begin position="276"/>
        <end position="297"/>
    </location>
</feature>
<evidence type="ECO:0000256" key="7">
    <source>
        <dbReference type="SAM" id="Phobius"/>
    </source>
</evidence>
<evidence type="ECO:0000256" key="3">
    <source>
        <dbReference type="ARBA" id="ARBA00022692"/>
    </source>
</evidence>
<feature type="transmembrane region" description="Helical" evidence="7">
    <location>
        <begin position="442"/>
        <end position="466"/>
    </location>
</feature>
<dbReference type="PIRSF" id="PIRSF005690">
    <property type="entry name" value="GerBA"/>
    <property type="match status" value="1"/>
</dbReference>
<feature type="transmembrane region" description="Helical" evidence="7">
    <location>
        <begin position="382"/>
        <end position="403"/>
    </location>
</feature>
<keyword evidence="3 7" id="KW-0812">Transmembrane</keyword>
<dbReference type="PANTHER" id="PTHR22550">
    <property type="entry name" value="SPORE GERMINATION PROTEIN"/>
    <property type="match status" value="1"/>
</dbReference>
<proteinExistence type="inferred from homology"/>
<evidence type="ECO:0000256" key="5">
    <source>
        <dbReference type="ARBA" id="ARBA00023136"/>
    </source>
</evidence>
<evidence type="ECO:0000313" key="8">
    <source>
        <dbReference type="EMBL" id="MDR4328292.1"/>
    </source>
</evidence>
<evidence type="ECO:0000256" key="4">
    <source>
        <dbReference type="ARBA" id="ARBA00022989"/>
    </source>
</evidence>
<comment type="similarity">
    <text evidence="2 6">Belongs to the GerABKA family.</text>
</comment>
<evidence type="ECO:0000256" key="6">
    <source>
        <dbReference type="PIRNR" id="PIRNR005690"/>
    </source>
</evidence>
<dbReference type="InterPro" id="IPR050768">
    <property type="entry name" value="UPF0353/GerABKA_families"/>
</dbReference>
<comment type="caution">
    <text evidence="8">The sequence shown here is derived from an EMBL/GenBank/DDBJ whole genome shotgun (WGS) entry which is preliminary data.</text>
</comment>
<dbReference type="Proteomes" id="UP001248134">
    <property type="component" value="Unassembled WGS sequence"/>
</dbReference>
<keyword evidence="4 7" id="KW-1133">Transmembrane helix</keyword>
<dbReference type="Pfam" id="PF03323">
    <property type="entry name" value="GerA"/>
    <property type="match status" value="1"/>
</dbReference>
<reference evidence="8" key="1">
    <citation type="submission" date="2019-07" db="EMBL/GenBank/DDBJ databases">
        <title>Phylogenomic Reclassification of ATCC Bacillus Strains and Various Taxa within the Genus Bacillus.</title>
        <authorList>
            <person name="Riojas M.A."/>
            <person name="Frank A.M."/>
            <person name="Fenn S.L."/>
            <person name="King S.P."/>
            <person name="Brower S.M."/>
            <person name="Hazbon M.H."/>
        </authorList>
    </citation>
    <scope>NUCLEOTIDE SEQUENCE</scope>
    <source>
        <strain evidence="8">NR-12239</strain>
    </source>
</reference>
<dbReference type="InterPro" id="IPR004995">
    <property type="entry name" value="Spore_Ger"/>
</dbReference>
<dbReference type="AlphaFoldDB" id="A0AAJ1Z3A3"/>
<evidence type="ECO:0000313" key="9">
    <source>
        <dbReference type="Proteomes" id="UP001248134"/>
    </source>
</evidence>
<organism evidence="8 9">
    <name type="scientific">Bacillus pseudomycoides</name>
    <dbReference type="NCBI Taxonomy" id="64104"/>
    <lineage>
        <taxon>Bacteria</taxon>
        <taxon>Bacillati</taxon>
        <taxon>Bacillota</taxon>
        <taxon>Bacilli</taxon>
        <taxon>Bacillales</taxon>
        <taxon>Bacillaceae</taxon>
        <taxon>Bacillus</taxon>
        <taxon>Bacillus cereus group</taxon>
    </lineage>
</organism>
<sequence length="529" mass="59764">MERRLEMFKGKTNSSQRIEKINADSINSPCIPFGNSLNERLDWLRKQLDRCSDAVFHQFSVTQIKYCAVVYLKGMVNQELFQEHVLDPIMSMDFAVSEADFIFKILDTKHLSVLSYSIVTDLQEALNNILEGQIVLFLDCENRMIAFPFTKFEKRSVSEPKNEVLIRGPRESFVEDININVTMIRRRIKSSSLKIEEMKFGTYTQTTVLLAYIEGVCKQELVKEVKKRVSQIEIDGVLDSNYIEEFIQDNPLSPFPQLQTTERPDTLSASLLEGRIAILVDGSPIAVLAPVSFYMLVQSAEDYYQNFYAATWIRWIRYIFIVVSLLMPSFYIAVTTFHPGMIPTNLLLSMAAAREPVPFPALVEAFIMEITFEALREASIRIPTVVGQSVSILGALVIGQAAVQVGLVSAPMVIIVSITGIASFIIPNFNLGLTLRLLRFPIMIMAGTLGLFGLMICVILIFLHLVTLRSFGTPYLAPIAPLEVTDLKDVAVRAPWWLMRKRPVLFGTSGSERSKIPRRYQSKEEDDGD</sequence>
<accession>A0AAJ1Z3A3</accession>
<evidence type="ECO:0000256" key="1">
    <source>
        <dbReference type="ARBA" id="ARBA00004141"/>
    </source>
</evidence>
<dbReference type="GO" id="GO:0009847">
    <property type="term" value="P:spore germination"/>
    <property type="evidence" value="ECO:0007669"/>
    <property type="project" value="UniProtKB-UniRule"/>
</dbReference>
<name>A0AAJ1Z3A3_9BACI</name>
<comment type="subcellular location">
    <subcellularLocation>
        <location evidence="6">Cell membrane</location>
    </subcellularLocation>
    <subcellularLocation>
        <location evidence="1">Membrane</location>
        <topology evidence="1">Multi-pass membrane protein</topology>
    </subcellularLocation>
</comment>
<feature type="transmembrane region" description="Helical" evidence="7">
    <location>
        <begin position="318"/>
        <end position="337"/>
    </location>
</feature>
<protein>
    <submittedName>
        <fullName evidence="8">Spore germination protein</fullName>
    </submittedName>
</protein>
<dbReference type="GO" id="GO:0005886">
    <property type="term" value="C:plasma membrane"/>
    <property type="evidence" value="ECO:0007669"/>
    <property type="project" value="UniProtKB-SubCell"/>
</dbReference>
<keyword evidence="5 6" id="KW-0472">Membrane</keyword>
<dbReference type="PANTHER" id="PTHR22550:SF5">
    <property type="entry name" value="LEUCINE ZIPPER PROTEIN 4"/>
    <property type="match status" value="1"/>
</dbReference>
<dbReference type="EMBL" id="VLYX01000029">
    <property type="protein sequence ID" value="MDR4328292.1"/>
    <property type="molecule type" value="Genomic_DNA"/>
</dbReference>
<gene>
    <name evidence="8" type="ORF">FOS08_20960</name>
</gene>